<reference evidence="1" key="1">
    <citation type="submission" date="2022-12" db="EMBL/GenBank/DDBJ databases">
        <title>Reference genome sequencing for broad-spectrum identification of bacterial and archaeal isolates by mass spectrometry.</title>
        <authorList>
            <person name="Sekiguchi Y."/>
            <person name="Tourlousse D.M."/>
        </authorList>
    </citation>
    <scope>NUCLEOTIDE SEQUENCE</scope>
    <source>
        <strain evidence="1">ASRB1</strain>
    </source>
</reference>
<dbReference type="Pfam" id="PF11339">
    <property type="entry name" value="DUF3141"/>
    <property type="match status" value="1"/>
</dbReference>
<dbReference type="PANTHER" id="PTHR36837:SF2">
    <property type="entry name" value="POLY(3-HYDROXYALKANOATE) POLYMERASE SUBUNIT PHAC"/>
    <property type="match status" value="1"/>
</dbReference>
<dbReference type="InterPro" id="IPR051321">
    <property type="entry name" value="PHA/PHB_synthase"/>
</dbReference>
<keyword evidence="2" id="KW-1185">Reference proteome</keyword>
<organism evidence="1 2">
    <name type="scientific">Desulforhabdus amnigena</name>
    <dbReference type="NCBI Taxonomy" id="40218"/>
    <lineage>
        <taxon>Bacteria</taxon>
        <taxon>Pseudomonadati</taxon>
        <taxon>Thermodesulfobacteriota</taxon>
        <taxon>Syntrophobacteria</taxon>
        <taxon>Syntrophobacterales</taxon>
        <taxon>Syntrophobacteraceae</taxon>
        <taxon>Desulforhabdus</taxon>
    </lineage>
</organism>
<dbReference type="InterPro" id="IPR029058">
    <property type="entry name" value="AB_hydrolase_fold"/>
</dbReference>
<proteinExistence type="predicted"/>
<evidence type="ECO:0000313" key="1">
    <source>
        <dbReference type="EMBL" id="GLI33053.1"/>
    </source>
</evidence>
<sequence length="698" mass="79457">MRRRGNICIEHEKAGQPPVLVFKYETVVDGRTLDRPANYALVRIVPPAEHPTDPVKRPIVVIDPRAGHGPGVAGSKIASEIGIALRSRHPCYFVMFFSKPCSGQTIESVTRAEAVFLEKVNELHPHAEGKPFVIGNCQGGWALMILAAVAPELFGPILLAGSPVSYWAGVEGENPMRYSGGLLGGSWLSSFASDLGNGIFDGSYLVRNFENLNPSNTLWGKQYNLYSKIDTEAERFLDFEKWWGGYFYLNKQEIEWIVQNLFVGNKLSANQVTSADGKTIVNLYNIRSPIVVFASWGDNITPPQQALNWIPDLYRSVDEIRAHEQTIIYCLHEKAGHLGIFVSAAVADREYTELITAVDLIDALPPGLYEAIIEDTKPDMPHHELIDGRYLVRFEMRTIEDILALGDGRAHERPFEVVKRVAEINQGLYDTFLSPWVQAMSNKMTAYWWRMLQPDRLQRYMCSDMNPAMWPLRAVAEIVRKQRKPVSSDNPFLELEGHVSERIMDSLNTYRDTRDAWCERIFKLIYESPWMASMVGLKGGSAQQGAPRYEDWLRNELERLKKLENESFIEQGDLLEAAVRMLLYQDRDIQVVDERPFRLAQQLIREAPADERPTLAQLKQALKRQWFILLMDEERAINALPKLLPDPDRRALALELVYRIATARTGKLEDSQQVRFRKIEEILGVSISSDQTPPLRMM</sequence>
<dbReference type="AlphaFoldDB" id="A0A9W6D1T1"/>
<name>A0A9W6D1T1_9BACT</name>
<gene>
    <name evidence="1" type="ORF">DAMNIGENAA_04860</name>
</gene>
<dbReference type="SUPFAM" id="SSF53474">
    <property type="entry name" value="alpha/beta-Hydrolases"/>
    <property type="match status" value="1"/>
</dbReference>
<dbReference type="Proteomes" id="UP001144372">
    <property type="component" value="Unassembled WGS sequence"/>
</dbReference>
<comment type="caution">
    <text evidence="1">The sequence shown here is derived from an EMBL/GenBank/DDBJ whole genome shotgun (WGS) entry which is preliminary data.</text>
</comment>
<protein>
    <submittedName>
        <fullName evidence="1">3-hydroxyalkanoate synthetase</fullName>
    </submittedName>
</protein>
<dbReference type="PANTHER" id="PTHR36837">
    <property type="entry name" value="POLY(3-HYDROXYALKANOATE) POLYMERASE SUBUNIT PHAC"/>
    <property type="match status" value="1"/>
</dbReference>
<dbReference type="Gene3D" id="3.40.50.1820">
    <property type="entry name" value="alpha/beta hydrolase"/>
    <property type="match status" value="1"/>
</dbReference>
<evidence type="ECO:0000313" key="2">
    <source>
        <dbReference type="Proteomes" id="UP001144372"/>
    </source>
</evidence>
<dbReference type="InterPro" id="IPR024501">
    <property type="entry name" value="DUF3141"/>
</dbReference>
<accession>A0A9W6D1T1</accession>
<dbReference type="EMBL" id="BSDR01000001">
    <property type="protein sequence ID" value="GLI33053.1"/>
    <property type="molecule type" value="Genomic_DNA"/>
</dbReference>